<sequence>MNEREEKETISHLKQELKKIDAAFEPAPLHQFELNRQLARFKQERKRAMQKELLCFMVSAFVILSLYITISIQVPVLFLTVQGAALILLPALVMFEKKRRRTADGEVEIDEP</sequence>
<dbReference type="EMBL" id="LECW02000045">
    <property type="protein sequence ID" value="KRT90104.1"/>
    <property type="molecule type" value="Genomic_DNA"/>
</dbReference>
<keyword evidence="1" id="KW-0472">Membrane</keyword>
<name>A0A0T6BJW2_9BACI</name>
<dbReference type="InterPro" id="IPR035238">
    <property type="entry name" value="DUF5345"/>
</dbReference>
<feature type="transmembrane region" description="Helical" evidence="1">
    <location>
        <begin position="76"/>
        <end position="95"/>
    </location>
</feature>
<reference evidence="2" key="2">
    <citation type="submission" date="2015-10" db="EMBL/GenBank/DDBJ databases">
        <authorList>
            <person name="Dunlap C."/>
        </authorList>
    </citation>
    <scope>NUCLEOTIDE SEQUENCE</scope>
    <source>
        <strain evidence="2">GO-13</strain>
    </source>
</reference>
<protein>
    <submittedName>
        <fullName evidence="2">Negative regulator YxlC</fullName>
    </submittedName>
    <submittedName>
        <fullName evidence="3">YxlC family protein</fullName>
    </submittedName>
</protein>
<dbReference type="KEGG" id="bgy:BGLY_4487"/>
<feature type="transmembrane region" description="Helical" evidence="1">
    <location>
        <begin position="53"/>
        <end position="70"/>
    </location>
</feature>
<evidence type="ECO:0000313" key="7">
    <source>
        <dbReference type="Proteomes" id="UP001341297"/>
    </source>
</evidence>
<evidence type="ECO:0000256" key="1">
    <source>
        <dbReference type="SAM" id="Phobius"/>
    </source>
</evidence>
<keyword evidence="1" id="KW-1133">Transmembrane helix</keyword>
<dbReference type="Pfam" id="PF17280">
    <property type="entry name" value="DUF5345"/>
    <property type="match status" value="1"/>
</dbReference>
<reference evidence="4 6" key="3">
    <citation type="submission" date="2019-01" db="EMBL/GenBank/DDBJ databases">
        <title>Genome sequence of Bacillus glycinifermentans SRCM103574.</title>
        <authorList>
            <person name="Kong H.-J."/>
            <person name="Jeong S.-Y."/>
            <person name="Jeong D.-Y."/>
        </authorList>
    </citation>
    <scope>NUCLEOTIDE SEQUENCE [LARGE SCALE GENOMIC DNA]</scope>
    <source>
        <strain evidence="4 6">SRCM103574</strain>
    </source>
</reference>
<proteinExistence type="predicted"/>
<dbReference type="STRING" id="1664069.BGLY_4487"/>
<evidence type="ECO:0000313" key="4">
    <source>
        <dbReference type="EMBL" id="QAT67515.1"/>
    </source>
</evidence>
<keyword evidence="1" id="KW-0812">Transmembrane</keyword>
<accession>A0A0T6BJW2</accession>
<evidence type="ECO:0000313" key="2">
    <source>
        <dbReference type="EMBL" id="KRT90104.1"/>
    </source>
</evidence>
<dbReference type="EMBL" id="JARRTL010000006">
    <property type="protein sequence ID" value="MEC0483788.1"/>
    <property type="molecule type" value="Genomic_DNA"/>
</dbReference>
<evidence type="ECO:0000313" key="6">
    <source>
        <dbReference type="Proteomes" id="UP000288675"/>
    </source>
</evidence>
<dbReference type="Proteomes" id="UP001341297">
    <property type="component" value="Unassembled WGS sequence"/>
</dbReference>
<gene>
    <name evidence="2" type="ORF">AB447_205855</name>
    <name evidence="4" type="ORF">EQZ20_23270</name>
    <name evidence="3" type="ORF">P8828_02840</name>
</gene>
<dbReference type="GeneID" id="82855598"/>
<dbReference type="EMBL" id="CP035232">
    <property type="protein sequence ID" value="QAT67515.1"/>
    <property type="molecule type" value="Genomic_DNA"/>
</dbReference>
<reference evidence="2 5" key="1">
    <citation type="journal article" date="2015" name="Int. J. Syst. Evol. Microbiol.">
        <title>Bacillus glycinifermentans sp. nov., isolated from fermented soybean paste.</title>
        <authorList>
            <person name="Kim S.J."/>
            <person name="Dunlap C.A."/>
            <person name="Kwon S.W."/>
            <person name="Rooney A.P."/>
        </authorList>
    </citation>
    <scope>NUCLEOTIDE SEQUENCE [LARGE SCALE GENOMIC DNA]</scope>
    <source>
        <strain evidence="2 5">GO-13</strain>
    </source>
</reference>
<organism evidence="2 5">
    <name type="scientific">Bacillus glycinifermentans</name>
    <dbReference type="NCBI Taxonomy" id="1664069"/>
    <lineage>
        <taxon>Bacteria</taxon>
        <taxon>Bacillati</taxon>
        <taxon>Bacillota</taxon>
        <taxon>Bacilli</taxon>
        <taxon>Bacillales</taxon>
        <taxon>Bacillaceae</taxon>
        <taxon>Bacillus</taxon>
    </lineage>
</organism>
<evidence type="ECO:0000313" key="3">
    <source>
        <dbReference type="EMBL" id="MEC0483788.1"/>
    </source>
</evidence>
<evidence type="ECO:0000313" key="5">
    <source>
        <dbReference type="Proteomes" id="UP000036168"/>
    </source>
</evidence>
<dbReference type="Proteomes" id="UP000036168">
    <property type="component" value="Unassembled WGS sequence"/>
</dbReference>
<keyword evidence="7" id="KW-1185">Reference proteome</keyword>
<dbReference type="AlphaFoldDB" id="A0A0T6BJW2"/>
<dbReference type="OrthoDB" id="2939828at2"/>
<dbReference type="PATRIC" id="fig|1664069.6.peg.4818"/>
<dbReference type="Proteomes" id="UP000288675">
    <property type="component" value="Chromosome"/>
</dbReference>
<dbReference type="RefSeq" id="WP_046129381.1">
    <property type="nucleotide sequence ID" value="NZ_CP023481.1"/>
</dbReference>
<reference evidence="3 7" key="4">
    <citation type="submission" date="2023-03" db="EMBL/GenBank/DDBJ databases">
        <title>Agriculturally important microbes genome sequencing.</title>
        <authorList>
            <person name="Dunlap C."/>
        </authorList>
    </citation>
    <scope>NUCLEOTIDE SEQUENCE [LARGE SCALE GENOMIC DNA]</scope>
    <source>
        <strain evidence="3 7">CBP-3203</strain>
    </source>
</reference>